<dbReference type="EMBL" id="CP002779">
    <property type="protein sequence ID" value="AEH25075.1"/>
    <property type="molecule type" value="Genomic_DNA"/>
</dbReference>
<evidence type="ECO:0000313" key="1">
    <source>
        <dbReference type="EMBL" id="AEH25075.1"/>
    </source>
</evidence>
<dbReference type="AlphaFoldDB" id="F8AG21"/>
<dbReference type="KEGG" id="pya:PYCH_14050"/>
<evidence type="ECO:0000313" key="2">
    <source>
        <dbReference type="Proteomes" id="UP000008386"/>
    </source>
</evidence>
<proteinExistence type="predicted"/>
<protein>
    <submittedName>
        <fullName evidence="1">Uncharacterized protein</fullName>
    </submittedName>
</protein>
<dbReference type="eggNOG" id="arCOG10871">
    <property type="taxonomic scope" value="Archaea"/>
</dbReference>
<reference evidence="1 2" key="1">
    <citation type="journal article" date="2011" name="J. Bacteriol.">
        <title>Complete genome sequence of the obligate piezophilic hyperthermophilic archaeon Pyrococcus yayanosii CH1.</title>
        <authorList>
            <person name="Jun X."/>
            <person name="Lupeng L."/>
            <person name="Minjuan X."/>
            <person name="Oger P."/>
            <person name="Fengping W."/>
            <person name="Jebbar M."/>
            <person name="Xiang X."/>
        </authorList>
    </citation>
    <scope>NUCLEOTIDE SEQUENCE [LARGE SCALE GENOMIC DNA]</scope>
    <source>
        <strain evidence="2">CH1 / JCM 16557</strain>
    </source>
</reference>
<sequence>MDFYSSEFFPHDYVLRKQEEFVGEYPDGYSAFHTTTFYGNVFRSTLERLVREGFPHDYVLRKRPNIVQKSRRVREAFHTTTFYGNWTFDENGKPEQVPLSTRLRSTETPIDLTGDNTLSIFPHDYVLRKQELYQQLEQVKSTFHTTTFYGNLSSFHTSAPFSLYYFPHDYVLRKRERQRYEHTH</sequence>
<dbReference type="HOGENOM" id="CLU_1465169_0_0_2"/>
<dbReference type="Proteomes" id="UP000008386">
    <property type="component" value="Chromosome"/>
</dbReference>
<organism evidence="1 2">
    <name type="scientific">Pyrococcus yayanosii (strain CH1 / JCM 16557)</name>
    <dbReference type="NCBI Taxonomy" id="529709"/>
    <lineage>
        <taxon>Archaea</taxon>
        <taxon>Methanobacteriati</taxon>
        <taxon>Methanobacteriota</taxon>
        <taxon>Thermococci</taxon>
        <taxon>Thermococcales</taxon>
        <taxon>Thermococcaceae</taxon>
        <taxon>Pyrococcus</taxon>
    </lineage>
</organism>
<keyword evidence="2" id="KW-1185">Reference proteome</keyword>
<gene>
    <name evidence="1" type="ordered locus">PYCH_14050</name>
</gene>
<name>F8AG21_PYRYC</name>
<accession>F8AG21</accession>